<dbReference type="PANTHER" id="PTHR43318:SF2">
    <property type="entry name" value="UDP-N-ACETYLGLUCOSAMINE 4,6-DEHYDRATASE (INVERTING)"/>
    <property type="match status" value="1"/>
</dbReference>
<protein>
    <submittedName>
        <fullName evidence="3">UDP-N-acetylglucosamine 4,6-dehydratase (Inverting)</fullName>
        <ecNumber evidence="3">4.2.1.115</ecNumber>
    </submittedName>
</protein>
<comment type="caution">
    <text evidence="3">The sequence shown here is derived from an EMBL/GenBank/DDBJ whole genome shotgun (WGS) entry which is preliminary data.</text>
</comment>
<name>A0A8J7U6J0_9BACT</name>
<evidence type="ECO:0000256" key="1">
    <source>
        <dbReference type="ARBA" id="ARBA00007430"/>
    </source>
</evidence>
<accession>A0A8J7U6J0</accession>
<proteinExistence type="inferred from homology"/>
<gene>
    <name evidence="3" type="primary">pseB</name>
    <name evidence="3" type="ORF">J3U88_18240</name>
</gene>
<evidence type="ECO:0000313" key="3">
    <source>
        <dbReference type="EMBL" id="MBO1320421.1"/>
    </source>
</evidence>
<keyword evidence="3" id="KW-0456">Lyase</keyword>
<dbReference type="GO" id="GO:0016829">
    <property type="term" value="F:lyase activity"/>
    <property type="evidence" value="ECO:0007669"/>
    <property type="project" value="UniProtKB-KW"/>
</dbReference>
<dbReference type="InterPro" id="IPR020025">
    <property type="entry name" value="PseB"/>
</dbReference>
<dbReference type="NCBIfam" id="TIGR03589">
    <property type="entry name" value="PseB"/>
    <property type="match status" value="1"/>
</dbReference>
<dbReference type="PANTHER" id="PTHR43318">
    <property type="entry name" value="UDP-N-ACETYLGLUCOSAMINE 4,6-DEHYDRATASE"/>
    <property type="match status" value="1"/>
</dbReference>
<dbReference type="RefSeq" id="WP_207860375.1">
    <property type="nucleotide sequence ID" value="NZ_JAFREP010000017.1"/>
</dbReference>
<evidence type="ECO:0000259" key="2">
    <source>
        <dbReference type="Pfam" id="PF02719"/>
    </source>
</evidence>
<reference evidence="3" key="1">
    <citation type="submission" date="2021-03" db="EMBL/GenBank/DDBJ databases">
        <authorList>
            <person name="Wang G."/>
        </authorList>
    </citation>
    <scope>NUCLEOTIDE SEQUENCE</scope>
    <source>
        <strain evidence="3">KCTC 12899</strain>
    </source>
</reference>
<dbReference type="InterPro" id="IPR051203">
    <property type="entry name" value="Polysaccharide_Synthase-Rel"/>
</dbReference>
<dbReference type="Pfam" id="PF02719">
    <property type="entry name" value="Polysacc_synt_2"/>
    <property type="match status" value="1"/>
</dbReference>
<dbReference type="InterPro" id="IPR036291">
    <property type="entry name" value="NAD(P)-bd_dom_sf"/>
</dbReference>
<organism evidence="3 4">
    <name type="scientific">Acanthopleuribacter pedis</name>
    <dbReference type="NCBI Taxonomy" id="442870"/>
    <lineage>
        <taxon>Bacteria</taxon>
        <taxon>Pseudomonadati</taxon>
        <taxon>Acidobacteriota</taxon>
        <taxon>Holophagae</taxon>
        <taxon>Acanthopleuribacterales</taxon>
        <taxon>Acanthopleuribacteraceae</taxon>
        <taxon>Acanthopleuribacter</taxon>
    </lineage>
</organism>
<dbReference type="CDD" id="cd05237">
    <property type="entry name" value="UDP_invert_4-6DH_SDR_e"/>
    <property type="match status" value="1"/>
</dbReference>
<dbReference type="SUPFAM" id="SSF51735">
    <property type="entry name" value="NAD(P)-binding Rossmann-fold domains"/>
    <property type="match status" value="1"/>
</dbReference>
<sequence>MVPGTKLADPVENKVVLITGGTGSFGSAMVRHLLAHHRPKTIRIFSRDELKQFHMRNQLQDDRLRFFIGDVRDKDRVRRACEGVDIMIHAAALKQVQACEYNPFEAIKTNIIGSVNLVDAAIDCGVKKAVALSTDKAVSPVNLYGATKLCAEKVFIHGNSYTGQRGTKLACCRYGNVIGSRGSVIPLFLKQRAEGRLTITDRRMTRFWITLDQAVRFVIQGLRTMVGGEIFVPQLPSMRIVDLARAMAPKAELVEIGIRPGEKIHETLIMEEEVRTTYRHKDFFIILPEWFSTEVKRSYPKKKLPEDFVYNSGQGEHWVSEADLHAMIREEPWK</sequence>
<dbReference type="EC" id="4.2.1.115" evidence="3"/>
<dbReference type="EMBL" id="JAFREP010000017">
    <property type="protein sequence ID" value="MBO1320421.1"/>
    <property type="molecule type" value="Genomic_DNA"/>
</dbReference>
<comment type="similarity">
    <text evidence="1">Belongs to the polysaccharide synthase family.</text>
</comment>
<keyword evidence="4" id="KW-1185">Reference proteome</keyword>
<feature type="domain" description="Polysaccharide biosynthesis protein CapD-like" evidence="2">
    <location>
        <begin position="16"/>
        <end position="286"/>
    </location>
</feature>
<dbReference type="Gene3D" id="3.40.50.720">
    <property type="entry name" value="NAD(P)-binding Rossmann-like Domain"/>
    <property type="match status" value="1"/>
</dbReference>
<dbReference type="Proteomes" id="UP000664417">
    <property type="component" value="Unassembled WGS sequence"/>
</dbReference>
<dbReference type="AlphaFoldDB" id="A0A8J7U6J0"/>
<dbReference type="InterPro" id="IPR003869">
    <property type="entry name" value="Polysac_CapD-like"/>
</dbReference>
<evidence type="ECO:0000313" key="4">
    <source>
        <dbReference type="Proteomes" id="UP000664417"/>
    </source>
</evidence>